<evidence type="ECO:0000256" key="1">
    <source>
        <dbReference type="SAM" id="Phobius"/>
    </source>
</evidence>
<evidence type="ECO:0000313" key="3">
    <source>
        <dbReference type="Proteomes" id="UP000278437"/>
    </source>
</evidence>
<feature type="transmembrane region" description="Helical" evidence="1">
    <location>
        <begin position="112"/>
        <end position="139"/>
    </location>
</feature>
<proteinExistence type="predicted"/>
<evidence type="ECO:0008006" key="4">
    <source>
        <dbReference type="Google" id="ProtNLM"/>
    </source>
</evidence>
<feature type="transmembrane region" description="Helical" evidence="1">
    <location>
        <begin position="57"/>
        <end position="76"/>
    </location>
</feature>
<protein>
    <recommendedName>
        <fullName evidence="4">Acyltransferase family protein</fullName>
    </recommendedName>
</protein>
<keyword evidence="3" id="KW-1185">Reference proteome</keyword>
<dbReference type="Proteomes" id="UP000278437">
    <property type="component" value="Chromosome"/>
</dbReference>
<keyword evidence="1" id="KW-0812">Transmembrane</keyword>
<feature type="transmembrane region" description="Helical" evidence="1">
    <location>
        <begin position="83"/>
        <end position="100"/>
    </location>
</feature>
<dbReference type="EMBL" id="CP020373">
    <property type="protein sequence ID" value="AZQ11099.1"/>
    <property type="molecule type" value="Genomic_DNA"/>
</dbReference>
<feature type="transmembrane region" description="Helical" evidence="1">
    <location>
        <begin position="12"/>
        <end position="33"/>
    </location>
</feature>
<feature type="transmembrane region" description="Helical" evidence="1">
    <location>
        <begin position="180"/>
        <end position="200"/>
    </location>
</feature>
<evidence type="ECO:0000313" key="2">
    <source>
        <dbReference type="EMBL" id="AZQ11099.1"/>
    </source>
</evidence>
<gene>
    <name evidence="2" type="ORF">STH12_02011</name>
</gene>
<feature type="transmembrane region" description="Helical" evidence="1">
    <location>
        <begin position="265"/>
        <end position="293"/>
    </location>
</feature>
<keyword evidence="1" id="KW-0472">Membrane</keyword>
<keyword evidence="1" id="KW-1133">Transmembrane helix</keyword>
<accession>A0ABM7DBN1</accession>
<feature type="transmembrane region" description="Helical" evidence="1">
    <location>
        <begin position="146"/>
        <end position="168"/>
    </location>
</feature>
<organism evidence="2 3">
    <name type="scientific">Shewanella khirikhana</name>
    <dbReference type="NCBI Taxonomy" id="1965282"/>
    <lineage>
        <taxon>Bacteria</taxon>
        <taxon>Pseudomonadati</taxon>
        <taxon>Pseudomonadota</taxon>
        <taxon>Gammaproteobacteria</taxon>
        <taxon>Alteromonadales</taxon>
        <taxon>Shewanellaceae</taxon>
        <taxon>Shewanella</taxon>
    </lineage>
</organism>
<feature type="transmembrane region" description="Helical" evidence="1">
    <location>
        <begin position="236"/>
        <end position="259"/>
    </location>
</feature>
<name>A0ABM7DBN1_9GAMM</name>
<sequence length="304" mass="34999">MKRSCYLEKHRLCSMLFCIVYVSLAGTLNVTMFEDIYNDGFYSQVSYVFENYNNGSIFSPLFIIHSLRLFIVFPFYLAHINGWSTYLEALLYLVYIFPLFSARDRVVVLSGWLLLFFPLLLSYRTVLGMLGLGYLYLCLFYEKGRYFLLIFSALLANLSSGIVVGWIFGVITSFKYLRKYYPLVIPVFIVMLIGFFGSLAHKYEYMFSSAGSASNGNFFERSTFYVAMEYQQYSRLIIYTTVTIVLLFVIVSGTCSSRFSSRAGLFFFGGIPLIFFEGVGLISYALCLLIVLVRAFRILFWRAG</sequence>
<reference evidence="3" key="1">
    <citation type="submission" date="2017-03" db="EMBL/GenBank/DDBJ databases">
        <title>Full genome sequence of a non-lethal Shewanella isolate that potentiates virulence of Vibio parahaemolyticus causing acute hepatopancreatic necrosis disease (AHPND) in shrimp.</title>
        <authorList>
            <person name="Prachumwat A."/>
            <person name="Sritunyalucksana K."/>
        </authorList>
    </citation>
    <scope>NUCLEOTIDE SEQUENCE [LARGE SCALE GENOMIC DNA]</scope>
    <source>
        <strain evidence="3">TH2012</strain>
    </source>
</reference>